<evidence type="ECO:0000313" key="9">
    <source>
        <dbReference type="Proteomes" id="UP001515480"/>
    </source>
</evidence>
<accession>A0AB34IDD7</accession>
<sequence length="560" mass="63477">MKPPQAGRRGRMRDASSLHAARLLPAVMTLLIWSSILSSATALRVGGVLASRQRERANVCLSAPTSSSEEGSATPEPAKEIGRRIFCNRALNMQQIKAVGFDLDYTLAEYIPETFDVLAYDGAVRKLLAMGYPDEIASFEYDPYKYQRGLVIDKRRGNLLKLDRHKYAKVAYHGLTKLDPQERKAIYAQQYETQPSFTPPEYASVDTEFLLVDVCLFCQLVDLKDRKPKEMTQSYASIYSDVRRAVDLCHCDGEIKDPVAQDPGRYIKRSPQLARMLAQLRLGGTKVFLLTNSLYDYTEVVCKFLLGEDWLQYFDLAICGARKPGFLLDPYLPLFQVRTEDGSLVNIEVGSNESAKRVLRNGKVFQGGNWNHLHRLLDLRTGSDLMYVGDHMYSDILRSKRTLGWRTVLIVPELLKEIEQAQQSANLLKQISSLRAERAELDMEISDLLMKKLSLSLRSEVGDVEADAKKATEMDTELQLLREKRLAISDYLTEVIELHHTGFHPLWGQLFKAGHQNSRWAQQVQDYACLYTSHASNLAYVAPDTSFRAPSDLMPHDRIL</sequence>
<keyword evidence="7" id="KW-0175">Coiled coil</keyword>
<comment type="caution">
    <text evidence="8">The sequence shown here is derived from an EMBL/GenBank/DDBJ whole genome shotgun (WGS) entry which is preliminary data.</text>
</comment>
<dbReference type="PANTHER" id="PTHR12103:SF15">
    <property type="entry name" value="CYTOSOLIC PURINE 5'-NUCLEOTIDASE"/>
    <property type="match status" value="1"/>
</dbReference>
<evidence type="ECO:0000256" key="4">
    <source>
        <dbReference type="ARBA" id="ARBA00022842"/>
    </source>
</evidence>
<evidence type="ECO:0000256" key="6">
    <source>
        <dbReference type="PIRSR" id="PIRSR017434-2"/>
    </source>
</evidence>
<dbReference type="Pfam" id="PF05761">
    <property type="entry name" value="5_nucleotid"/>
    <property type="match status" value="1"/>
</dbReference>
<gene>
    <name evidence="8" type="ORF">AB1Y20_014542</name>
</gene>
<name>A0AB34IDD7_PRYPA</name>
<comment type="cofactor">
    <cofactor evidence="6">
        <name>Mg(2+)</name>
        <dbReference type="ChEBI" id="CHEBI:18420"/>
    </cofactor>
    <text evidence="6">Binds 1 Mg(2+) ion per subunit.</text>
</comment>
<evidence type="ECO:0000313" key="8">
    <source>
        <dbReference type="EMBL" id="KAL1495899.1"/>
    </source>
</evidence>
<dbReference type="InterPro" id="IPR016695">
    <property type="entry name" value="Pur_nucleotidase"/>
</dbReference>
<dbReference type="GO" id="GO:0008253">
    <property type="term" value="F:5'-nucleotidase activity"/>
    <property type="evidence" value="ECO:0007669"/>
    <property type="project" value="TreeGrafter"/>
</dbReference>
<dbReference type="GO" id="GO:0046872">
    <property type="term" value="F:metal ion binding"/>
    <property type="evidence" value="ECO:0007669"/>
    <property type="project" value="UniProtKB-KW"/>
</dbReference>
<dbReference type="EMBL" id="JBGBPQ010000030">
    <property type="protein sequence ID" value="KAL1495899.1"/>
    <property type="molecule type" value="Genomic_DNA"/>
</dbReference>
<dbReference type="PANTHER" id="PTHR12103">
    <property type="entry name" value="5'-NUCLEOTIDASE DOMAIN-CONTAINING"/>
    <property type="match status" value="1"/>
</dbReference>
<reference evidence="8 9" key="1">
    <citation type="journal article" date="2024" name="Science">
        <title>Giant polyketide synthase enzymes in the biosynthesis of giant marine polyether toxins.</title>
        <authorList>
            <person name="Fallon T.R."/>
            <person name="Shende V.V."/>
            <person name="Wierzbicki I.H."/>
            <person name="Pendleton A.L."/>
            <person name="Watervoot N.F."/>
            <person name="Auber R.P."/>
            <person name="Gonzalez D.J."/>
            <person name="Wisecaver J.H."/>
            <person name="Moore B.S."/>
        </authorList>
    </citation>
    <scope>NUCLEOTIDE SEQUENCE [LARGE SCALE GENOMIC DNA]</scope>
    <source>
        <strain evidence="8 9">12B1</strain>
    </source>
</reference>
<evidence type="ECO:0000256" key="3">
    <source>
        <dbReference type="ARBA" id="ARBA00022801"/>
    </source>
</evidence>
<keyword evidence="4 6" id="KW-0460">Magnesium</keyword>
<feature type="coiled-coil region" evidence="7">
    <location>
        <begin position="411"/>
        <end position="451"/>
    </location>
</feature>
<proteinExistence type="inferred from homology"/>
<dbReference type="PIRSF" id="PIRSF017434">
    <property type="entry name" value="Purine_5'-nucleotidase"/>
    <property type="match status" value="1"/>
</dbReference>
<keyword evidence="2 6" id="KW-0479">Metal-binding</keyword>
<dbReference type="InterPro" id="IPR008380">
    <property type="entry name" value="HAD-SF_hydro_IG_5-nucl"/>
</dbReference>
<dbReference type="Proteomes" id="UP001515480">
    <property type="component" value="Unassembled WGS sequence"/>
</dbReference>
<evidence type="ECO:0000256" key="5">
    <source>
        <dbReference type="PIRSR" id="PIRSR017434-1"/>
    </source>
</evidence>
<dbReference type="InterPro" id="IPR036412">
    <property type="entry name" value="HAD-like_sf"/>
</dbReference>
<feature type="binding site" evidence="6">
    <location>
        <position position="104"/>
    </location>
    <ligand>
        <name>GMP</name>
        <dbReference type="ChEBI" id="CHEBI:58115"/>
    </ligand>
</feature>
<evidence type="ECO:0000256" key="1">
    <source>
        <dbReference type="ARBA" id="ARBA00009589"/>
    </source>
</evidence>
<comment type="similarity">
    <text evidence="1">Belongs to the 5'(3')-deoxyribonucleotidase family.</text>
</comment>
<protein>
    <recommendedName>
        <fullName evidence="10">5'-nucleotidase</fullName>
    </recommendedName>
</protein>
<keyword evidence="9" id="KW-1185">Reference proteome</keyword>
<feature type="active site" description="Proton donor" evidence="5">
    <location>
        <position position="104"/>
    </location>
</feature>
<dbReference type="InterPro" id="IPR023214">
    <property type="entry name" value="HAD_sf"/>
</dbReference>
<feature type="binding site" evidence="6">
    <location>
        <position position="102"/>
    </location>
    <ligand>
        <name>Mg(2+)</name>
        <dbReference type="ChEBI" id="CHEBI:18420"/>
    </ligand>
</feature>
<dbReference type="AlphaFoldDB" id="A0AB34IDD7"/>
<keyword evidence="3" id="KW-0378">Hydrolase</keyword>
<evidence type="ECO:0008006" key="10">
    <source>
        <dbReference type="Google" id="ProtNLM"/>
    </source>
</evidence>
<dbReference type="SUPFAM" id="SSF56784">
    <property type="entry name" value="HAD-like"/>
    <property type="match status" value="1"/>
</dbReference>
<feature type="binding site" evidence="6">
    <location>
        <position position="390"/>
    </location>
    <ligand>
        <name>Mg(2+)</name>
        <dbReference type="ChEBI" id="CHEBI:18420"/>
    </ligand>
</feature>
<dbReference type="NCBIfam" id="TIGR02244">
    <property type="entry name" value="HAD-IG-Ncltidse"/>
    <property type="match status" value="1"/>
</dbReference>
<evidence type="ECO:0000256" key="7">
    <source>
        <dbReference type="SAM" id="Coils"/>
    </source>
</evidence>
<dbReference type="Gene3D" id="3.40.50.1000">
    <property type="entry name" value="HAD superfamily/HAD-like"/>
    <property type="match status" value="2"/>
</dbReference>
<feature type="active site" description="Nucleophile" evidence="5">
    <location>
        <position position="102"/>
    </location>
</feature>
<evidence type="ECO:0000256" key="2">
    <source>
        <dbReference type="ARBA" id="ARBA00022723"/>
    </source>
</evidence>
<organism evidence="8 9">
    <name type="scientific">Prymnesium parvum</name>
    <name type="common">Toxic golden alga</name>
    <dbReference type="NCBI Taxonomy" id="97485"/>
    <lineage>
        <taxon>Eukaryota</taxon>
        <taxon>Haptista</taxon>
        <taxon>Haptophyta</taxon>
        <taxon>Prymnesiophyceae</taxon>
        <taxon>Prymnesiales</taxon>
        <taxon>Prymnesiaceae</taxon>
        <taxon>Prymnesium</taxon>
    </lineage>
</organism>